<sequence length="250" mass="27649">MMEGDEERFFLRVVPTQEASGTDAIVGGYRSRAHLRRLEHQTVLCRAPSPLVGIRRRAKKCAHLRSHWGHSRTSEMGTKGGVAYEMDRGRKASMGADRVREVPPLMSQSKSMRMDFVQVRARASRRRAACARRGAEPQARKLESGVRCQIADLAHTPGVRSPFRGPTRTQRYIVRESGSDSVRGRLGVRTDNVAASVQSLRRAVSVHAAPIDDRHPVGQDGGTGREDESRALGNRNIPAPQGATWPGEWV</sequence>
<accession>A0AAD7NQT1</accession>
<reference evidence="2" key="1">
    <citation type="submission" date="2023-03" db="EMBL/GenBank/DDBJ databases">
        <title>Massive genome expansion in bonnet fungi (Mycena s.s.) driven by repeated elements and novel gene families across ecological guilds.</title>
        <authorList>
            <consortium name="Lawrence Berkeley National Laboratory"/>
            <person name="Harder C.B."/>
            <person name="Miyauchi S."/>
            <person name="Viragh M."/>
            <person name="Kuo A."/>
            <person name="Thoen E."/>
            <person name="Andreopoulos B."/>
            <person name="Lu D."/>
            <person name="Skrede I."/>
            <person name="Drula E."/>
            <person name="Henrissat B."/>
            <person name="Morin E."/>
            <person name="Kohler A."/>
            <person name="Barry K."/>
            <person name="LaButti K."/>
            <person name="Morin E."/>
            <person name="Salamov A."/>
            <person name="Lipzen A."/>
            <person name="Mereny Z."/>
            <person name="Hegedus B."/>
            <person name="Baldrian P."/>
            <person name="Stursova M."/>
            <person name="Weitz H."/>
            <person name="Taylor A."/>
            <person name="Grigoriev I.V."/>
            <person name="Nagy L.G."/>
            <person name="Martin F."/>
            <person name="Kauserud H."/>
        </authorList>
    </citation>
    <scope>NUCLEOTIDE SEQUENCE</scope>
    <source>
        <strain evidence="2">CBHHK182m</strain>
    </source>
</reference>
<evidence type="ECO:0000313" key="3">
    <source>
        <dbReference type="Proteomes" id="UP001215598"/>
    </source>
</evidence>
<dbReference type="Proteomes" id="UP001215598">
    <property type="component" value="Unassembled WGS sequence"/>
</dbReference>
<evidence type="ECO:0000256" key="1">
    <source>
        <dbReference type="SAM" id="MobiDB-lite"/>
    </source>
</evidence>
<organism evidence="2 3">
    <name type="scientific">Mycena metata</name>
    <dbReference type="NCBI Taxonomy" id="1033252"/>
    <lineage>
        <taxon>Eukaryota</taxon>
        <taxon>Fungi</taxon>
        <taxon>Dikarya</taxon>
        <taxon>Basidiomycota</taxon>
        <taxon>Agaricomycotina</taxon>
        <taxon>Agaricomycetes</taxon>
        <taxon>Agaricomycetidae</taxon>
        <taxon>Agaricales</taxon>
        <taxon>Marasmiineae</taxon>
        <taxon>Mycenaceae</taxon>
        <taxon>Mycena</taxon>
    </lineage>
</organism>
<feature type="region of interest" description="Disordered" evidence="1">
    <location>
        <begin position="207"/>
        <end position="250"/>
    </location>
</feature>
<gene>
    <name evidence="2" type="ORF">B0H16DRAFT_1715359</name>
</gene>
<name>A0AAD7NQT1_9AGAR</name>
<dbReference type="EMBL" id="JARKIB010000016">
    <property type="protein sequence ID" value="KAJ7770707.1"/>
    <property type="molecule type" value="Genomic_DNA"/>
</dbReference>
<feature type="compositionally biased region" description="Basic and acidic residues" evidence="1">
    <location>
        <begin position="210"/>
        <end position="230"/>
    </location>
</feature>
<evidence type="ECO:0000313" key="2">
    <source>
        <dbReference type="EMBL" id="KAJ7770707.1"/>
    </source>
</evidence>
<keyword evidence="3" id="KW-1185">Reference proteome</keyword>
<comment type="caution">
    <text evidence="2">The sequence shown here is derived from an EMBL/GenBank/DDBJ whole genome shotgun (WGS) entry which is preliminary data.</text>
</comment>
<dbReference type="AlphaFoldDB" id="A0AAD7NQT1"/>
<proteinExistence type="predicted"/>
<protein>
    <submittedName>
        <fullName evidence="2">Uncharacterized protein</fullName>
    </submittedName>
</protein>